<dbReference type="SUPFAM" id="SSF64153">
    <property type="entry name" value="YjeF N-terminal domain-like"/>
    <property type="match status" value="1"/>
</dbReference>
<gene>
    <name evidence="2" type="ORF">GNF83_20960</name>
</gene>
<comment type="caution">
    <text evidence="2">The sequence shown here is derived from an EMBL/GenBank/DDBJ whole genome shotgun (WGS) entry which is preliminary data.</text>
</comment>
<reference evidence="2" key="1">
    <citation type="submission" date="2019-11" db="EMBL/GenBank/DDBJ databases">
        <title>Characterization of Clostridium perfringens isolates from swine manure treated agricultural soils.</title>
        <authorList>
            <person name="Wushke S.T."/>
        </authorList>
    </citation>
    <scope>NUCLEOTIDE SEQUENCE</scope>
    <source>
        <strain evidence="2">X62</strain>
    </source>
</reference>
<feature type="non-terminal residue" evidence="2">
    <location>
        <position position="1"/>
    </location>
</feature>
<dbReference type="NCBIfam" id="TIGR00197">
    <property type="entry name" value="yjeF_nterm"/>
    <property type="match status" value="1"/>
</dbReference>
<keyword evidence="2" id="KW-0413">Isomerase</keyword>
<evidence type="ECO:0000313" key="2">
    <source>
        <dbReference type="EMBL" id="MDZ7543587.1"/>
    </source>
</evidence>
<feature type="domain" description="YjeF N-terminal" evidence="1">
    <location>
        <begin position="1"/>
        <end position="135"/>
    </location>
</feature>
<dbReference type="EMBL" id="WNUR01001363">
    <property type="protein sequence ID" value="MDZ7543587.1"/>
    <property type="molecule type" value="Genomic_DNA"/>
</dbReference>
<sequence length="141" mass="14819">PEQLTGDAAVQRDIIRKMGVPHSCFHQDVTEGEAIQWSKWNGIIDCLLGTGTKGEPREPFAALIHEMNSSGLPIVSADIPSGLNADTGEMPGACVRASLTVALSQYKRGLLLYPGAEAAGEVVVRSIGIPDHIISSAGVNT</sequence>
<name>A0AAW9KJV2_CLOPF</name>
<dbReference type="GO" id="GO:0052856">
    <property type="term" value="F:NAD(P)HX epimerase activity"/>
    <property type="evidence" value="ECO:0007669"/>
    <property type="project" value="UniProtKB-EC"/>
</dbReference>
<dbReference type="InterPro" id="IPR004443">
    <property type="entry name" value="YjeF_N_dom"/>
</dbReference>
<protein>
    <submittedName>
        <fullName evidence="2">NAD(P)H-hydrate epimerase</fullName>
        <ecNumber evidence="2">5.1.99.6</ecNumber>
    </submittedName>
</protein>
<proteinExistence type="predicted"/>
<dbReference type="Proteomes" id="UP001288944">
    <property type="component" value="Unassembled WGS sequence"/>
</dbReference>
<dbReference type="AlphaFoldDB" id="A0AAW9KJV2"/>
<organism evidence="2 3">
    <name type="scientific">Clostridium perfringens</name>
    <dbReference type="NCBI Taxonomy" id="1502"/>
    <lineage>
        <taxon>Bacteria</taxon>
        <taxon>Bacillati</taxon>
        <taxon>Bacillota</taxon>
        <taxon>Clostridia</taxon>
        <taxon>Eubacteriales</taxon>
        <taxon>Clostridiaceae</taxon>
        <taxon>Clostridium</taxon>
    </lineage>
</organism>
<dbReference type="Gene3D" id="3.40.50.10260">
    <property type="entry name" value="YjeF N-terminal domain"/>
    <property type="match status" value="1"/>
</dbReference>
<dbReference type="EC" id="5.1.99.6" evidence="2"/>
<evidence type="ECO:0000313" key="3">
    <source>
        <dbReference type="Proteomes" id="UP001288944"/>
    </source>
</evidence>
<feature type="non-terminal residue" evidence="2">
    <location>
        <position position="141"/>
    </location>
</feature>
<accession>A0AAW9KJV2</accession>
<evidence type="ECO:0000259" key="1">
    <source>
        <dbReference type="PROSITE" id="PS51385"/>
    </source>
</evidence>
<dbReference type="Pfam" id="PF03853">
    <property type="entry name" value="YjeF_N"/>
    <property type="match status" value="1"/>
</dbReference>
<dbReference type="InterPro" id="IPR036652">
    <property type="entry name" value="YjeF_N_dom_sf"/>
</dbReference>
<dbReference type="PROSITE" id="PS51385">
    <property type="entry name" value="YJEF_N"/>
    <property type="match status" value="1"/>
</dbReference>